<dbReference type="InterPro" id="IPR024563">
    <property type="entry name" value="YqhR"/>
</dbReference>
<dbReference type="RefSeq" id="WP_201647697.1">
    <property type="nucleotide sequence ID" value="NZ_CP068053.1"/>
</dbReference>
<gene>
    <name evidence="2" type="ORF">I6J18_20830</name>
</gene>
<reference evidence="2 3" key="1">
    <citation type="submission" date="2021-01" db="EMBL/GenBank/DDBJ databases">
        <title>FDA dAtabase for Regulatory Grade micrObial Sequences (FDA-ARGOS): Supporting development and validation of Infectious Disease Dx tests.</title>
        <authorList>
            <person name="Nelson B."/>
            <person name="Plummer A."/>
            <person name="Tallon L."/>
            <person name="Sadzewicz L."/>
            <person name="Zhao X."/>
            <person name="Boylan J."/>
            <person name="Ott S."/>
            <person name="Bowen H."/>
            <person name="Vavikolanu K."/>
            <person name="Mehta A."/>
            <person name="Aluvathingal J."/>
            <person name="Nadendla S."/>
            <person name="Myers T."/>
            <person name="Yan Y."/>
            <person name="Sichtig H."/>
        </authorList>
    </citation>
    <scope>NUCLEOTIDE SEQUENCE [LARGE SCALE GENOMIC DNA]</scope>
    <source>
        <strain evidence="2 3">FDAARGOS_1161</strain>
    </source>
</reference>
<dbReference type="KEGG" id="ppsr:I6J18_20830"/>
<evidence type="ECO:0000256" key="1">
    <source>
        <dbReference type="SAM" id="Phobius"/>
    </source>
</evidence>
<evidence type="ECO:0000313" key="3">
    <source>
        <dbReference type="Proteomes" id="UP000595254"/>
    </source>
</evidence>
<evidence type="ECO:0008006" key="4">
    <source>
        <dbReference type="Google" id="ProtNLM"/>
    </source>
</evidence>
<feature type="transmembrane region" description="Helical" evidence="1">
    <location>
        <begin position="20"/>
        <end position="45"/>
    </location>
</feature>
<proteinExistence type="predicted"/>
<evidence type="ECO:0000313" key="2">
    <source>
        <dbReference type="EMBL" id="QQS99994.1"/>
    </source>
</evidence>
<protein>
    <recommendedName>
        <fullName evidence="4">Membrane protein YqhR</fullName>
    </recommendedName>
</protein>
<dbReference type="EMBL" id="CP068053">
    <property type="protein sequence ID" value="QQS99994.1"/>
    <property type="molecule type" value="Genomic_DNA"/>
</dbReference>
<keyword evidence="1" id="KW-0812">Transmembrane</keyword>
<feature type="transmembrane region" description="Helical" evidence="1">
    <location>
        <begin position="96"/>
        <end position="118"/>
    </location>
</feature>
<dbReference type="AlphaFoldDB" id="A0A974S192"/>
<keyword evidence="1" id="KW-1133">Transmembrane helix</keyword>
<feature type="transmembrane region" description="Helical" evidence="1">
    <location>
        <begin position="133"/>
        <end position="154"/>
    </location>
</feature>
<keyword evidence="3" id="KW-1185">Reference proteome</keyword>
<organism evidence="2 3">
    <name type="scientific">Peribacillus psychrosaccharolyticus</name>
    <name type="common">Bacillus psychrosaccharolyticus</name>
    <dbReference type="NCBI Taxonomy" id="1407"/>
    <lineage>
        <taxon>Bacteria</taxon>
        <taxon>Bacillati</taxon>
        <taxon>Bacillota</taxon>
        <taxon>Bacilli</taxon>
        <taxon>Bacillales</taxon>
        <taxon>Bacillaceae</taxon>
        <taxon>Peribacillus</taxon>
    </lineage>
</organism>
<sequence>MSTKNEQGIHSEQDPPIIKYVVIIGLFGGLLWSLVGFGFTFLNFMDVSPRFILTSWFDSKWINKVLGIFISVIIYCCLSVLFALLYYGVMRKIKSIFGGIIFGILLWLLLFGLISPMFSDLPSFAQMNFNTGFSSFCLLLLYGVFIGVSVSYEYQELQLQKKRQQSQSNARF</sequence>
<dbReference type="Pfam" id="PF11085">
    <property type="entry name" value="YqhR"/>
    <property type="match status" value="1"/>
</dbReference>
<dbReference type="Proteomes" id="UP000595254">
    <property type="component" value="Chromosome"/>
</dbReference>
<accession>A0A974S192</accession>
<feature type="transmembrane region" description="Helical" evidence="1">
    <location>
        <begin position="65"/>
        <end position="89"/>
    </location>
</feature>
<name>A0A974S192_PERPY</name>
<keyword evidence="1" id="KW-0472">Membrane</keyword>